<keyword evidence="4" id="KW-1185">Reference proteome</keyword>
<proteinExistence type="predicted"/>
<reference evidence="2 4" key="1">
    <citation type="submission" date="2018-04" db="EMBL/GenBank/DDBJ databases">
        <authorList>
            <person name="Vogel A."/>
        </authorList>
    </citation>
    <scope>NUCLEOTIDE SEQUENCE [LARGE SCALE GENOMIC DNA]</scope>
</reference>
<feature type="region of interest" description="Disordered" evidence="1">
    <location>
        <begin position="64"/>
        <end position="104"/>
    </location>
</feature>
<evidence type="ECO:0000313" key="2">
    <source>
        <dbReference type="EMBL" id="VFQ64142.1"/>
    </source>
</evidence>
<evidence type="ECO:0000313" key="3">
    <source>
        <dbReference type="EMBL" id="VFQ88397.1"/>
    </source>
</evidence>
<dbReference type="Proteomes" id="UP000595140">
    <property type="component" value="Unassembled WGS sequence"/>
</dbReference>
<protein>
    <submittedName>
        <fullName evidence="2">Uncharacterized protein</fullName>
    </submittedName>
</protein>
<name>A0A484KQ18_9ASTE</name>
<dbReference type="Gene3D" id="3.30.830.10">
    <property type="entry name" value="Metalloenzyme, LuxS/M16 peptidase-like"/>
    <property type="match status" value="1"/>
</dbReference>
<feature type="compositionally biased region" description="Acidic residues" evidence="1">
    <location>
        <begin position="89"/>
        <end position="104"/>
    </location>
</feature>
<accession>A0A484KQ18</accession>
<dbReference type="EMBL" id="OOIL02000370">
    <property type="protein sequence ID" value="VFQ64142.1"/>
    <property type="molecule type" value="Genomic_DNA"/>
</dbReference>
<evidence type="ECO:0000256" key="1">
    <source>
        <dbReference type="SAM" id="MobiDB-lite"/>
    </source>
</evidence>
<evidence type="ECO:0000313" key="4">
    <source>
        <dbReference type="Proteomes" id="UP000595140"/>
    </source>
</evidence>
<sequence length="104" mass="12003">MERTLKNTNMKPLNHSSYLRLQVLCQHFWDVEEKQCLLHNLCIADLKAFLLDLLSQDSMANQSKIDDLTIDGNTTTKKSHDEDRQNKDDEAESDGLQDVDSDEH</sequence>
<dbReference type="EMBL" id="OOIL02003570">
    <property type="protein sequence ID" value="VFQ88397.1"/>
    <property type="molecule type" value="Genomic_DNA"/>
</dbReference>
<feature type="compositionally biased region" description="Basic and acidic residues" evidence="1">
    <location>
        <begin position="78"/>
        <end position="88"/>
    </location>
</feature>
<organism evidence="2 4">
    <name type="scientific">Cuscuta campestris</name>
    <dbReference type="NCBI Taxonomy" id="132261"/>
    <lineage>
        <taxon>Eukaryota</taxon>
        <taxon>Viridiplantae</taxon>
        <taxon>Streptophyta</taxon>
        <taxon>Embryophyta</taxon>
        <taxon>Tracheophyta</taxon>
        <taxon>Spermatophyta</taxon>
        <taxon>Magnoliopsida</taxon>
        <taxon>eudicotyledons</taxon>
        <taxon>Gunneridae</taxon>
        <taxon>Pentapetalae</taxon>
        <taxon>asterids</taxon>
        <taxon>lamiids</taxon>
        <taxon>Solanales</taxon>
        <taxon>Convolvulaceae</taxon>
        <taxon>Cuscuteae</taxon>
        <taxon>Cuscuta</taxon>
        <taxon>Cuscuta subgen. Grammica</taxon>
        <taxon>Cuscuta sect. Cleistogrammica</taxon>
    </lineage>
</organism>
<gene>
    <name evidence="3" type="ORF">CCAM_LOCUS30173</name>
    <name evidence="2" type="ORF">CCAM_LOCUS5918</name>
</gene>
<dbReference type="OrthoDB" id="1937429at2759"/>
<dbReference type="AlphaFoldDB" id="A0A484KQ18"/>